<dbReference type="PROSITE" id="PS00599">
    <property type="entry name" value="AA_TRANSFER_CLASS_2"/>
    <property type="match status" value="1"/>
</dbReference>
<dbReference type="InterPro" id="IPR005861">
    <property type="entry name" value="HisP_aminotrans"/>
</dbReference>
<dbReference type="InterPro" id="IPR001917">
    <property type="entry name" value="Aminotrans_II_pyridoxalP_BS"/>
</dbReference>
<evidence type="ECO:0000259" key="10">
    <source>
        <dbReference type="Pfam" id="PF00155"/>
    </source>
</evidence>
<feature type="domain" description="Aminotransferase class I/classII large" evidence="10">
    <location>
        <begin position="31"/>
        <end position="357"/>
    </location>
</feature>
<dbReference type="InterPro" id="IPR015422">
    <property type="entry name" value="PyrdxlP-dep_Trfase_small"/>
</dbReference>
<evidence type="ECO:0000256" key="3">
    <source>
        <dbReference type="ARBA" id="ARBA00007970"/>
    </source>
</evidence>
<evidence type="ECO:0000256" key="7">
    <source>
        <dbReference type="ARBA" id="ARBA00022898"/>
    </source>
</evidence>
<dbReference type="PANTHER" id="PTHR43643">
    <property type="entry name" value="HISTIDINOL-PHOSPHATE AMINOTRANSFERASE 2"/>
    <property type="match status" value="1"/>
</dbReference>
<dbReference type="Gene3D" id="3.90.1150.10">
    <property type="entry name" value="Aspartate Aminotransferase, domain 1"/>
    <property type="match status" value="1"/>
</dbReference>
<dbReference type="HOGENOM" id="CLU_017584_3_3_7"/>
<dbReference type="GO" id="GO:0000105">
    <property type="term" value="P:L-histidine biosynthetic process"/>
    <property type="evidence" value="ECO:0007669"/>
    <property type="project" value="UniProtKB-UniRule"/>
</dbReference>
<dbReference type="HAMAP" id="MF_01023">
    <property type="entry name" value="HisC_aminotrans_2"/>
    <property type="match status" value="1"/>
</dbReference>
<sequence length="364" mass="41426">MFVEEYITKLKPYEGGKPIEELRRELGIKGEIIKLASNENPLGPSKKAIKAIKKIAESVNLYPDGDCYYLKEKLSNKLGVSRDNLVFGNGSDELLELIFRTFATKNGDEILYCYPSFVEYKIIGSSFNKKLVEVPLKGFSYDIDELIKAINSNTRIIFLNTPNNPTGTIIKRSDIERVIEATDSNKTLVVIDEAYYEYAIAEDDYEELLDLYKKGNVVILRTFSKAYGLAGLRIGYGIAGEEIIDYLNRVRPPFNVNLVAQHAALAALDDEEHIRRSVEVNRAGKEYLYREFDNMGITYIKTYANFILFDAKKDANYVYGELLKRGVIVRSMAGYGYKSMLRVTIGTPRENEIFIKNLREVLDV</sequence>
<dbReference type="EC" id="2.6.1.9" evidence="9"/>
<organism evidence="11 12">
    <name type="scientific">Hippea maritima (strain ATCC 700847 / DSM 10411 / MH2)</name>
    <dbReference type="NCBI Taxonomy" id="760142"/>
    <lineage>
        <taxon>Bacteria</taxon>
        <taxon>Pseudomonadati</taxon>
        <taxon>Campylobacterota</taxon>
        <taxon>Desulfurellia</taxon>
        <taxon>Desulfurellales</taxon>
        <taxon>Hippeaceae</taxon>
        <taxon>Hippea</taxon>
    </lineage>
</organism>
<evidence type="ECO:0000256" key="1">
    <source>
        <dbReference type="ARBA" id="ARBA00001933"/>
    </source>
</evidence>
<evidence type="ECO:0000256" key="4">
    <source>
        <dbReference type="ARBA" id="ARBA00011738"/>
    </source>
</evidence>
<comment type="subunit">
    <text evidence="4 9">Homodimer.</text>
</comment>
<comment type="catalytic activity">
    <reaction evidence="8 9">
        <text>L-histidinol phosphate + 2-oxoglutarate = 3-(imidazol-4-yl)-2-oxopropyl phosphate + L-glutamate</text>
        <dbReference type="Rhea" id="RHEA:23744"/>
        <dbReference type="ChEBI" id="CHEBI:16810"/>
        <dbReference type="ChEBI" id="CHEBI:29985"/>
        <dbReference type="ChEBI" id="CHEBI:57766"/>
        <dbReference type="ChEBI" id="CHEBI:57980"/>
        <dbReference type="EC" id="2.6.1.9"/>
    </reaction>
</comment>
<dbReference type="CDD" id="cd00609">
    <property type="entry name" value="AAT_like"/>
    <property type="match status" value="1"/>
</dbReference>
<reference evidence="12" key="2">
    <citation type="submission" date="2011-03" db="EMBL/GenBank/DDBJ databases">
        <title>The complete genome of Hippea maritima DSM 10411.</title>
        <authorList>
            <consortium name="US DOE Joint Genome Institute (JGI-PGF)"/>
            <person name="Lucas S."/>
            <person name="Copeland A."/>
            <person name="Lapidus A."/>
            <person name="Bruce D."/>
            <person name="Goodwin L."/>
            <person name="Pitluck S."/>
            <person name="Peters L."/>
            <person name="Kyrpides N."/>
            <person name="Mavromatis K."/>
            <person name="Pagani I."/>
            <person name="Ivanova N."/>
            <person name="Mikhailova N."/>
            <person name="Lu M."/>
            <person name="Detter J.C."/>
            <person name="Tapia R."/>
            <person name="Han C."/>
            <person name="Land M."/>
            <person name="Hauser L."/>
            <person name="Markowitz V."/>
            <person name="Cheng J.-F."/>
            <person name="Hugenholtz P."/>
            <person name="Woyke T."/>
            <person name="Wu D."/>
            <person name="Spring S."/>
            <person name="Schroeder M."/>
            <person name="Brambilla E."/>
            <person name="Klenk H.-P."/>
            <person name="Eisen J.A."/>
        </authorList>
    </citation>
    <scope>NUCLEOTIDE SEQUENCE [LARGE SCALE GENOMIC DNA]</scope>
    <source>
        <strain evidence="12">ATCC 700847 / DSM 10411 / MH2</strain>
    </source>
</reference>
<dbReference type="GO" id="GO:0004400">
    <property type="term" value="F:histidinol-phosphate transaminase activity"/>
    <property type="evidence" value="ECO:0007669"/>
    <property type="project" value="UniProtKB-UniRule"/>
</dbReference>
<dbReference type="eggNOG" id="COG0079">
    <property type="taxonomic scope" value="Bacteria"/>
</dbReference>
<dbReference type="NCBIfam" id="TIGR01141">
    <property type="entry name" value="hisC"/>
    <property type="match status" value="1"/>
</dbReference>
<keyword evidence="9" id="KW-0368">Histidine biosynthesis</keyword>
<evidence type="ECO:0000256" key="2">
    <source>
        <dbReference type="ARBA" id="ARBA00005011"/>
    </source>
</evidence>
<dbReference type="InterPro" id="IPR050106">
    <property type="entry name" value="HistidinolP_aminotransfase"/>
</dbReference>
<gene>
    <name evidence="9" type="primary">hisC</name>
    <name evidence="11" type="ordered locus">Hipma_1045</name>
</gene>
<dbReference type="FunCoup" id="F2LW77">
    <property type="interactions" value="386"/>
</dbReference>
<dbReference type="UniPathway" id="UPA00031">
    <property type="reaction ID" value="UER00012"/>
</dbReference>
<comment type="cofactor">
    <cofactor evidence="1 9">
        <name>pyridoxal 5'-phosphate</name>
        <dbReference type="ChEBI" id="CHEBI:597326"/>
    </cofactor>
</comment>
<dbReference type="InterPro" id="IPR004839">
    <property type="entry name" value="Aminotransferase_I/II_large"/>
</dbReference>
<dbReference type="RefSeq" id="WP_013682050.1">
    <property type="nucleotide sequence ID" value="NC_015318.1"/>
</dbReference>
<dbReference type="KEGG" id="hmr:Hipma_1045"/>
<dbReference type="GO" id="GO:0030170">
    <property type="term" value="F:pyridoxal phosphate binding"/>
    <property type="evidence" value="ECO:0007669"/>
    <property type="project" value="InterPro"/>
</dbReference>
<dbReference type="AlphaFoldDB" id="F2LW77"/>
<keyword evidence="5 9" id="KW-0032">Aminotransferase</keyword>
<dbReference type="SUPFAM" id="SSF53383">
    <property type="entry name" value="PLP-dependent transferases"/>
    <property type="match status" value="1"/>
</dbReference>
<evidence type="ECO:0000256" key="8">
    <source>
        <dbReference type="ARBA" id="ARBA00047481"/>
    </source>
</evidence>
<dbReference type="Pfam" id="PF00155">
    <property type="entry name" value="Aminotran_1_2"/>
    <property type="match status" value="1"/>
</dbReference>
<name>F2LW77_HIPMA</name>
<dbReference type="InterPro" id="IPR015424">
    <property type="entry name" value="PyrdxlP-dep_Trfase"/>
</dbReference>
<reference evidence="11 12" key="1">
    <citation type="journal article" date="2011" name="Stand. Genomic Sci.">
        <title>Complete genome sequence of the thermophilic sulfur-reducer Hippea maritima type strain (MH(2)).</title>
        <authorList>
            <person name="Huntemann M."/>
            <person name="Lu M."/>
            <person name="Nolan M."/>
            <person name="Lapidus A."/>
            <person name="Lucas S."/>
            <person name="Hammon N."/>
            <person name="Deshpande S."/>
            <person name="Cheng J.F."/>
            <person name="Tapia R."/>
            <person name="Han C."/>
            <person name="Goodwin L."/>
            <person name="Pitluck S."/>
            <person name="Liolios K."/>
            <person name="Pagani I."/>
            <person name="Ivanova N."/>
            <person name="Ovchinikova G."/>
            <person name="Pati A."/>
            <person name="Chen A."/>
            <person name="Palaniappan K."/>
            <person name="Land M."/>
            <person name="Hauser L."/>
            <person name="Jeffries C.D."/>
            <person name="Detter J.C."/>
            <person name="Brambilla E.M."/>
            <person name="Rohde M."/>
            <person name="Spring S."/>
            <person name="Goker M."/>
            <person name="Woyke T."/>
            <person name="Bristow J."/>
            <person name="Eisen J.A."/>
            <person name="Markowitz V."/>
            <person name="Hugenholtz P."/>
            <person name="Kyrpides N.C."/>
            <person name="Klenk H.P."/>
            <person name="Mavromatis K."/>
        </authorList>
    </citation>
    <scope>NUCLEOTIDE SEQUENCE [LARGE SCALE GENOMIC DNA]</scope>
    <source>
        <strain evidence="12">ATCC 700847 / DSM 10411 / MH2</strain>
    </source>
</reference>
<keyword evidence="6 9" id="KW-0808">Transferase</keyword>
<evidence type="ECO:0000256" key="9">
    <source>
        <dbReference type="HAMAP-Rule" id="MF_01023"/>
    </source>
</evidence>
<dbReference type="EMBL" id="CP002606">
    <property type="protein sequence ID" value="AEA34011.1"/>
    <property type="molecule type" value="Genomic_DNA"/>
</dbReference>
<evidence type="ECO:0000313" key="12">
    <source>
        <dbReference type="Proteomes" id="UP000008139"/>
    </source>
</evidence>
<evidence type="ECO:0000256" key="6">
    <source>
        <dbReference type="ARBA" id="ARBA00022679"/>
    </source>
</evidence>
<evidence type="ECO:0000313" key="11">
    <source>
        <dbReference type="EMBL" id="AEA34011.1"/>
    </source>
</evidence>
<comment type="pathway">
    <text evidence="2 9">Amino-acid biosynthesis; L-histidine biosynthesis; L-histidine from 5-phospho-alpha-D-ribose 1-diphosphate: step 7/9.</text>
</comment>
<keyword evidence="12" id="KW-1185">Reference proteome</keyword>
<proteinExistence type="inferred from homology"/>
<feature type="modified residue" description="N6-(pyridoxal phosphate)lysine" evidence="9">
    <location>
        <position position="225"/>
    </location>
</feature>
<dbReference type="InParanoid" id="F2LW77"/>
<protein>
    <recommendedName>
        <fullName evidence="9">Histidinol-phosphate aminotransferase</fullName>
        <ecNumber evidence="9">2.6.1.9</ecNumber>
    </recommendedName>
    <alternativeName>
        <fullName evidence="9">Imidazole acetol-phosphate transaminase</fullName>
    </alternativeName>
</protein>
<accession>F2LW77</accession>
<dbReference type="Proteomes" id="UP000008139">
    <property type="component" value="Chromosome"/>
</dbReference>
<keyword evidence="7 9" id="KW-0663">Pyridoxal phosphate</keyword>
<dbReference type="Gene3D" id="3.40.640.10">
    <property type="entry name" value="Type I PLP-dependent aspartate aminotransferase-like (Major domain)"/>
    <property type="match status" value="1"/>
</dbReference>
<evidence type="ECO:0000256" key="5">
    <source>
        <dbReference type="ARBA" id="ARBA00022576"/>
    </source>
</evidence>
<dbReference type="InterPro" id="IPR015421">
    <property type="entry name" value="PyrdxlP-dep_Trfase_major"/>
</dbReference>
<dbReference type="STRING" id="760142.Hipma_1045"/>
<dbReference type="PANTHER" id="PTHR43643:SF3">
    <property type="entry name" value="HISTIDINOL-PHOSPHATE AMINOTRANSFERASE"/>
    <property type="match status" value="1"/>
</dbReference>
<keyword evidence="9" id="KW-0028">Amino-acid biosynthesis</keyword>
<comment type="similarity">
    <text evidence="3 9">Belongs to the class-II pyridoxal-phosphate-dependent aminotransferase family. Histidinol-phosphate aminotransferase subfamily.</text>
</comment>